<dbReference type="InterPro" id="IPR001610">
    <property type="entry name" value="PAC"/>
</dbReference>
<dbReference type="GO" id="GO:0004888">
    <property type="term" value="F:transmembrane signaling receptor activity"/>
    <property type="evidence" value="ECO:0007669"/>
    <property type="project" value="InterPro"/>
</dbReference>
<evidence type="ECO:0000256" key="1">
    <source>
        <dbReference type="ARBA" id="ARBA00004370"/>
    </source>
</evidence>
<dbReference type="EMBL" id="SZVP01000006">
    <property type="protein sequence ID" value="TMM45392.1"/>
    <property type="molecule type" value="Genomic_DNA"/>
</dbReference>
<dbReference type="PRINTS" id="PR00260">
    <property type="entry name" value="CHEMTRNSDUCR"/>
</dbReference>
<sequence length="511" mass="56139">MLNKNHSLINEEVNFERGEELISTTNKAGVITYANAAFCRIAGFTLEELVGQNHNIVRHPDMPAAAFKDLWQKIKSGLPWRGVVKNRCKDGRYYWVDAFVTPIFEAGELVGYQSVRTRLDDKTKQNAITAYQTLQKGQSLTKWYERAIVKNLAYWFVSISILVSALYYPYMMFLLPVLPFITYKNEIIDTPKYFKKLAAEYDSISRLIYSGTKAQGIADFHLKIAEGKINTILGRITDSSNALSSGAQNLAVAAQLAKEGAEKETAELHQVSTAVEEMVATIDEVAQSTTFTSQKVNQAHTDCQVATKAMHLTMETVNLLAQEVAESASSATELSSEVEKVGAIMHEIQGIADQTNLLALNAAIEAARAGEHGRGFAVVADEVRALSSRTHAATEQIQSSISEMQNTLTSWVQTMIKGKESADNCVERATEAHNVVDKVYVSITDISDLAIQISTASEEQSMVSQEISRNIINISDASQNNLQQAHTVESETTNIKNRANALGALGQAFNG</sequence>
<comment type="caution">
    <text evidence="8">The sequence shown here is derived from an EMBL/GenBank/DDBJ whole genome shotgun (WGS) entry which is preliminary data.</text>
</comment>
<dbReference type="InterPro" id="IPR013655">
    <property type="entry name" value="PAS_fold_3"/>
</dbReference>
<dbReference type="InterPro" id="IPR004090">
    <property type="entry name" value="Chemotax_Me-accpt_rcpt"/>
</dbReference>
<dbReference type="AlphaFoldDB" id="A0A8H2PKL9"/>
<dbReference type="InterPro" id="IPR000014">
    <property type="entry name" value="PAS"/>
</dbReference>
<reference evidence="8 9" key="1">
    <citation type="submission" date="2019-05" db="EMBL/GenBank/DDBJ databases">
        <title>Colwellia ponticola sp. nov., isolated from seawater.</title>
        <authorList>
            <person name="Yoon J.-H."/>
        </authorList>
    </citation>
    <scope>NUCLEOTIDE SEQUENCE [LARGE SCALE GENOMIC DNA]</scope>
    <source>
        <strain evidence="8 9">OISW-25</strain>
    </source>
</reference>
<dbReference type="PROSITE" id="PS50112">
    <property type="entry name" value="PAS"/>
    <property type="match status" value="1"/>
</dbReference>
<dbReference type="GO" id="GO:0016020">
    <property type="term" value="C:membrane"/>
    <property type="evidence" value="ECO:0007669"/>
    <property type="project" value="UniProtKB-SubCell"/>
</dbReference>
<dbReference type="SMART" id="SM00283">
    <property type="entry name" value="MA"/>
    <property type="match status" value="1"/>
</dbReference>
<dbReference type="SMART" id="SM00086">
    <property type="entry name" value="PAC"/>
    <property type="match status" value="1"/>
</dbReference>
<proteinExistence type="inferred from homology"/>
<accession>A0A8H2PKL9</accession>
<feature type="transmembrane region" description="Helical" evidence="5">
    <location>
        <begin position="152"/>
        <end position="170"/>
    </location>
</feature>
<dbReference type="PANTHER" id="PTHR32089:SF52">
    <property type="entry name" value="CHEMOTAXIS SIGNAL TRANSDUCTION SYSTEM METHYL ACCEPTING SENSORY TRANSDUCER WITH PAS SENSORY DOMAIN"/>
    <property type="match status" value="1"/>
</dbReference>
<dbReference type="PANTHER" id="PTHR32089">
    <property type="entry name" value="METHYL-ACCEPTING CHEMOTAXIS PROTEIN MCPB"/>
    <property type="match status" value="1"/>
</dbReference>
<dbReference type="OrthoDB" id="5675566at2"/>
<dbReference type="FunFam" id="1.10.287.950:FF:000001">
    <property type="entry name" value="Methyl-accepting chemotaxis sensory transducer"/>
    <property type="match status" value="1"/>
</dbReference>
<keyword evidence="2 4" id="KW-0807">Transducer</keyword>
<dbReference type="Proteomes" id="UP000307702">
    <property type="component" value="Unassembled WGS sequence"/>
</dbReference>
<comment type="subcellular location">
    <subcellularLocation>
        <location evidence="1">Membrane</location>
    </subcellularLocation>
</comment>
<evidence type="ECO:0000256" key="5">
    <source>
        <dbReference type="SAM" id="Phobius"/>
    </source>
</evidence>
<dbReference type="SUPFAM" id="SSF55785">
    <property type="entry name" value="PYP-like sensor domain (PAS domain)"/>
    <property type="match status" value="1"/>
</dbReference>
<organism evidence="8 9">
    <name type="scientific">Colwellia ponticola</name>
    <dbReference type="NCBI Taxonomy" id="2304625"/>
    <lineage>
        <taxon>Bacteria</taxon>
        <taxon>Pseudomonadati</taxon>
        <taxon>Pseudomonadota</taxon>
        <taxon>Gammaproteobacteria</taxon>
        <taxon>Alteromonadales</taxon>
        <taxon>Colwelliaceae</taxon>
        <taxon>Colwellia</taxon>
    </lineage>
</organism>
<dbReference type="NCBIfam" id="TIGR00229">
    <property type="entry name" value="sensory_box"/>
    <property type="match status" value="1"/>
</dbReference>
<evidence type="ECO:0000256" key="2">
    <source>
        <dbReference type="ARBA" id="ARBA00023224"/>
    </source>
</evidence>
<evidence type="ECO:0000313" key="8">
    <source>
        <dbReference type="EMBL" id="TMM45392.1"/>
    </source>
</evidence>
<dbReference type="InterPro" id="IPR035965">
    <property type="entry name" value="PAS-like_dom_sf"/>
</dbReference>
<keyword evidence="9" id="KW-1185">Reference proteome</keyword>
<name>A0A8H2PKL9_9GAMM</name>
<dbReference type="RefSeq" id="WP_138622333.1">
    <property type="nucleotide sequence ID" value="NZ_SZVP01000006.1"/>
</dbReference>
<evidence type="ECO:0000256" key="3">
    <source>
        <dbReference type="ARBA" id="ARBA00029447"/>
    </source>
</evidence>
<dbReference type="SUPFAM" id="SSF58104">
    <property type="entry name" value="Methyl-accepting chemotaxis protein (MCP) signaling domain"/>
    <property type="match status" value="1"/>
</dbReference>
<keyword evidence="5" id="KW-1133">Transmembrane helix</keyword>
<feature type="domain" description="Methyl-accepting transducer" evidence="6">
    <location>
        <begin position="239"/>
        <end position="475"/>
    </location>
</feature>
<evidence type="ECO:0000313" key="9">
    <source>
        <dbReference type="Proteomes" id="UP000307702"/>
    </source>
</evidence>
<evidence type="ECO:0000259" key="6">
    <source>
        <dbReference type="PROSITE" id="PS50111"/>
    </source>
</evidence>
<keyword evidence="5" id="KW-0812">Transmembrane</keyword>
<comment type="similarity">
    <text evidence="3">Belongs to the methyl-accepting chemotaxis (MCP) protein family.</text>
</comment>
<dbReference type="CDD" id="cd00130">
    <property type="entry name" value="PAS"/>
    <property type="match status" value="1"/>
</dbReference>
<dbReference type="Gene3D" id="3.30.450.20">
    <property type="entry name" value="PAS domain"/>
    <property type="match status" value="1"/>
</dbReference>
<protein>
    <submittedName>
        <fullName evidence="8">PAS domain S-box protein</fullName>
    </submittedName>
</protein>
<dbReference type="Pfam" id="PF00015">
    <property type="entry name" value="MCPsignal"/>
    <property type="match status" value="1"/>
</dbReference>
<dbReference type="PROSITE" id="PS50111">
    <property type="entry name" value="CHEMOTAXIS_TRANSDUC_2"/>
    <property type="match status" value="1"/>
</dbReference>
<dbReference type="Gene3D" id="1.10.287.950">
    <property type="entry name" value="Methyl-accepting chemotaxis protein"/>
    <property type="match status" value="1"/>
</dbReference>
<evidence type="ECO:0000256" key="4">
    <source>
        <dbReference type="PROSITE-ProRule" id="PRU00284"/>
    </source>
</evidence>
<dbReference type="Pfam" id="PF08447">
    <property type="entry name" value="PAS_3"/>
    <property type="match status" value="1"/>
</dbReference>
<evidence type="ECO:0000259" key="7">
    <source>
        <dbReference type="PROSITE" id="PS50112"/>
    </source>
</evidence>
<dbReference type="InterPro" id="IPR004089">
    <property type="entry name" value="MCPsignal_dom"/>
</dbReference>
<dbReference type="GO" id="GO:0007165">
    <property type="term" value="P:signal transduction"/>
    <property type="evidence" value="ECO:0007669"/>
    <property type="project" value="UniProtKB-KW"/>
</dbReference>
<feature type="domain" description="PAS" evidence="7">
    <location>
        <begin position="22"/>
        <end position="61"/>
    </location>
</feature>
<gene>
    <name evidence="8" type="ORF">FCS21_08340</name>
</gene>
<keyword evidence="5" id="KW-0472">Membrane</keyword>
<dbReference type="GO" id="GO:0006935">
    <property type="term" value="P:chemotaxis"/>
    <property type="evidence" value="ECO:0007669"/>
    <property type="project" value="InterPro"/>
</dbReference>